<keyword evidence="4" id="KW-0862">Zinc</keyword>
<dbReference type="FunFam" id="3.30.160.60:FF:000358">
    <property type="entry name" value="zinc finger protein 24"/>
    <property type="match status" value="1"/>
</dbReference>
<dbReference type="Pfam" id="PF00096">
    <property type="entry name" value="zf-C2H2"/>
    <property type="match status" value="3"/>
</dbReference>
<feature type="region of interest" description="Disordered" evidence="6">
    <location>
        <begin position="213"/>
        <end position="236"/>
    </location>
</feature>
<evidence type="ECO:0000256" key="6">
    <source>
        <dbReference type="SAM" id="MobiDB-lite"/>
    </source>
</evidence>
<dbReference type="OrthoDB" id="8918594at2759"/>
<dbReference type="GO" id="GO:0000978">
    <property type="term" value="F:RNA polymerase II cis-regulatory region sequence-specific DNA binding"/>
    <property type="evidence" value="ECO:0007669"/>
    <property type="project" value="TreeGrafter"/>
</dbReference>
<dbReference type="GO" id="GO:0000981">
    <property type="term" value="F:DNA-binding transcription factor activity, RNA polymerase II-specific"/>
    <property type="evidence" value="ECO:0007669"/>
    <property type="project" value="TreeGrafter"/>
</dbReference>
<dbReference type="InterPro" id="IPR036236">
    <property type="entry name" value="Znf_C2H2_sf"/>
</dbReference>
<feature type="domain" description="C2H2-type" evidence="7">
    <location>
        <begin position="300"/>
        <end position="327"/>
    </location>
</feature>
<feature type="domain" description="C2H2-type" evidence="7">
    <location>
        <begin position="328"/>
        <end position="355"/>
    </location>
</feature>
<evidence type="ECO:0000256" key="4">
    <source>
        <dbReference type="ARBA" id="ARBA00022833"/>
    </source>
</evidence>
<feature type="domain" description="C2H2-type" evidence="7">
    <location>
        <begin position="272"/>
        <end position="299"/>
    </location>
</feature>
<evidence type="ECO:0000313" key="9">
    <source>
        <dbReference type="Proteomes" id="UP000749559"/>
    </source>
</evidence>
<dbReference type="Pfam" id="PF13894">
    <property type="entry name" value="zf-C2H2_4"/>
    <property type="match status" value="1"/>
</dbReference>
<evidence type="ECO:0000256" key="5">
    <source>
        <dbReference type="PROSITE-ProRule" id="PRU00042"/>
    </source>
</evidence>
<evidence type="ECO:0000256" key="2">
    <source>
        <dbReference type="ARBA" id="ARBA00022737"/>
    </source>
</evidence>
<proteinExistence type="predicted"/>
<comment type="caution">
    <text evidence="8">The sequence shown here is derived from an EMBL/GenBank/DDBJ whole genome shotgun (WGS) entry which is preliminary data.</text>
</comment>
<dbReference type="Gene3D" id="3.30.160.60">
    <property type="entry name" value="Classic Zinc Finger"/>
    <property type="match status" value="4"/>
</dbReference>
<name>A0A8S4N3H3_OWEFU</name>
<dbReference type="FunFam" id="3.30.160.60:FF:000110">
    <property type="entry name" value="Zinc finger protein-like"/>
    <property type="match status" value="1"/>
</dbReference>
<organism evidence="8 9">
    <name type="scientific">Owenia fusiformis</name>
    <name type="common">Polychaete worm</name>
    <dbReference type="NCBI Taxonomy" id="6347"/>
    <lineage>
        <taxon>Eukaryota</taxon>
        <taxon>Metazoa</taxon>
        <taxon>Spiralia</taxon>
        <taxon>Lophotrochozoa</taxon>
        <taxon>Annelida</taxon>
        <taxon>Polychaeta</taxon>
        <taxon>Sedentaria</taxon>
        <taxon>Canalipalpata</taxon>
        <taxon>Sabellida</taxon>
        <taxon>Oweniida</taxon>
        <taxon>Oweniidae</taxon>
        <taxon>Owenia</taxon>
    </lineage>
</organism>
<evidence type="ECO:0000259" key="7">
    <source>
        <dbReference type="PROSITE" id="PS50157"/>
    </source>
</evidence>
<dbReference type="EMBL" id="CAIIXF020000001">
    <property type="protein sequence ID" value="CAH1775451.1"/>
    <property type="molecule type" value="Genomic_DNA"/>
</dbReference>
<dbReference type="SUPFAM" id="SSF57667">
    <property type="entry name" value="beta-beta-alpha zinc fingers"/>
    <property type="match status" value="2"/>
</dbReference>
<dbReference type="GO" id="GO:0008270">
    <property type="term" value="F:zinc ion binding"/>
    <property type="evidence" value="ECO:0007669"/>
    <property type="project" value="UniProtKB-KW"/>
</dbReference>
<dbReference type="PROSITE" id="PS50157">
    <property type="entry name" value="ZINC_FINGER_C2H2_2"/>
    <property type="match status" value="4"/>
</dbReference>
<sequence>MENYTTESLLDVSSYHYSNNCLMDYVSPSNQDNNVDMNNTLCGSLLRESVDSDINLDFMYPLQEMKVSDLAAVLLDEETGYRDTTPLVSTTPLPSPEEICPGIYACDTHHSDNIMDITPAMYFNSLTPNVDTTLQDIKPTIQANMNDTLYQHMVDDINRDDTGGIPNMEPHQRNTIYCSQPTAYNSLQDITPTFYSTVNDSILRDMVNDLTADSHSASPSFKSPLPVKPSRKPRASVSKDKTALKCNYCGKRFTNHANFKNHIRVHTGERPYSCNICHKTFAQSATLKTHARTHTGEKPFSCEFCRRGFSDYSTYSKHVRTHTGDKPYKCDTCPAAFTQSGNLNRHQKIHLKGNTRKSKFMR</sequence>
<dbReference type="PROSITE" id="PS00028">
    <property type="entry name" value="ZINC_FINGER_C2H2_1"/>
    <property type="match status" value="4"/>
</dbReference>
<protein>
    <recommendedName>
        <fullName evidence="7">C2H2-type domain-containing protein</fullName>
    </recommendedName>
</protein>
<dbReference type="SMART" id="SM00355">
    <property type="entry name" value="ZnF_C2H2"/>
    <property type="match status" value="4"/>
</dbReference>
<reference evidence="8" key="1">
    <citation type="submission" date="2022-03" db="EMBL/GenBank/DDBJ databases">
        <authorList>
            <person name="Martin C."/>
        </authorList>
    </citation>
    <scope>NUCLEOTIDE SEQUENCE</scope>
</reference>
<keyword evidence="2" id="KW-0677">Repeat</keyword>
<dbReference type="Proteomes" id="UP000749559">
    <property type="component" value="Unassembled WGS sequence"/>
</dbReference>
<keyword evidence="9" id="KW-1185">Reference proteome</keyword>
<evidence type="ECO:0000313" key="8">
    <source>
        <dbReference type="EMBL" id="CAH1775451.1"/>
    </source>
</evidence>
<feature type="domain" description="C2H2-type" evidence="7">
    <location>
        <begin position="244"/>
        <end position="271"/>
    </location>
</feature>
<dbReference type="PANTHER" id="PTHR23235:SF120">
    <property type="entry name" value="KRUPPEL-LIKE FACTOR 15"/>
    <property type="match status" value="1"/>
</dbReference>
<dbReference type="AlphaFoldDB" id="A0A8S4N3H3"/>
<gene>
    <name evidence="8" type="ORF">OFUS_LOCUS2751</name>
</gene>
<dbReference type="InterPro" id="IPR013087">
    <property type="entry name" value="Znf_C2H2_type"/>
</dbReference>
<evidence type="ECO:0000256" key="3">
    <source>
        <dbReference type="ARBA" id="ARBA00022771"/>
    </source>
</evidence>
<evidence type="ECO:0000256" key="1">
    <source>
        <dbReference type="ARBA" id="ARBA00022723"/>
    </source>
</evidence>
<keyword evidence="1" id="KW-0479">Metal-binding</keyword>
<dbReference type="PANTHER" id="PTHR23235">
    <property type="entry name" value="KRUEPPEL-LIKE TRANSCRIPTION FACTOR"/>
    <property type="match status" value="1"/>
</dbReference>
<accession>A0A8S4N3H3</accession>
<keyword evidence="3 5" id="KW-0863">Zinc-finger</keyword>
<dbReference type="FunFam" id="3.30.160.60:FF:002343">
    <property type="entry name" value="Zinc finger protein 33A"/>
    <property type="match status" value="2"/>
</dbReference>